<evidence type="ECO:0000256" key="1">
    <source>
        <dbReference type="SAM" id="MobiDB-lite"/>
    </source>
</evidence>
<reference evidence="3" key="1">
    <citation type="submission" date="2014-04" db="EMBL/GenBank/DDBJ databases">
        <title>Evolutionary Origins and Diversification of the Mycorrhizal Mutualists.</title>
        <authorList>
            <consortium name="DOE Joint Genome Institute"/>
            <consortium name="Mycorrhizal Genomics Consortium"/>
            <person name="Kohler A."/>
            <person name="Kuo A."/>
            <person name="Nagy L.G."/>
            <person name="Floudas D."/>
            <person name="Copeland A."/>
            <person name="Barry K.W."/>
            <person name="Cichocki N."/>
            <person name="Veneault-Fourrey C."/>
            <person name="LaButti K."/>
            <person name="Lindquist E.A."/>
            <person name="Lipzen A."/>
            <person name="Lundell T."/>
            <person name="Morin E."/>
            <person name="Murat C."/>
            <person name="Riley R."/>
            <person name="Ohm R."/>
            <person name="Sun H."/>
            <person name="Tunlid A."/>
            <person name="Henrissat B."/>
            <person name="Grigoriev I.V."/>
            <person name="Hibbett D.S."/>
            <person name="Martin F."/>
        </authorList>
    </citation>
    <scope>NUCLEOTIDE SEQUENCE [LARGE SCALE GENOMIC DNA]</scope>
    <source>
        <strain evidence="3">FD-334 SS-4</strain>
    </source>
</reference>
<accession>A0A0D2QES4</accession>
<feature type="region of interest" description="Disordered" evidence="1">
    <location>
        <begin position="1"/>
        <end position="29"/>
    </location>
</feature>
<gene>
    <name evidence="2" type="ORF">HYPSUDRAFT_196366</name>
</gene>
<dbReference type="Pfam" id="PF10346">
    <property type="entry name" value="Con-6"/>
    <property type="match status" value="1"/>
</dbReference>
<proteinExistence type="predicted"/>
<organism evidence="2 3">
    <name type="scientific">Hypholoma sublateritium (strain FD-334 SS-4)</name>
    <dbReference type="NCBI Taxonomy" id="945553"/>
    <lineage>
        <taxon>Eukaryota</taxon>
        <taxon>Fungi</taxon>
        <taxon>Dikarya</taxon>
        <taxon>Basidiomycota</taxon>
        <taxon>Agaricomycotina</taxon>
        <taxon>Agaricomycetes</taxon>
        <taxon>Agaricomycetidae</taxon>
        <taxon>Agaricales</taxon>
        <taxon>Agaricineae</taxon>
        <taxon>Strophariaceae</taxon>
        <taxon>Hypholoma</taxon>
    </lineage>
</organism>
<evidence type="ECO:0000313" key="3">
    <source>
        <dbReference type="Proteomes" id="UP000054270"/>
    </source>
</evidence>
<dbReference type="OrthoDB" id="3353448at2759"/>
<dbReference type="EMBL" id="KN817518">
    <property type="protein sequence ID" value="KJA30090.1"/>
    <property type="molecule type" value="Genomic_DNA"/>
</dbReference>
<dbReference type="Proteomes" id="UP000054270">
    <property type="component" value="Unassembled WGS sequence"/>
</dbReference>
<name>A0A0D2QES4_HYPSF</name>
<evidence type="ECO:0000313" key="2">
    <source>
        <dbReference type="EMBL" id="KJA30090.1"/>
    </source>
</evidence>
<keyword evidence="3" id="KW-1185">Reference proteome</keyword>
<dbReference type="OMA" id="HEHYERS"/>
<sequence>MNLFGSRRPAAHHHHAAQPRRRAGLFHRKDKDRVAGGLKASLVNPNTTRAGRKQAKRELRAMGRERDTHISLVARIKRALGIRSTPRRTRAVERTRY</sequence>
<feature type="compositionally biased region" description="Basic residues" evidence="1">
    <location>
        <begin position="9"/>
        <end position="26"/>
    </location>
</feature>
<dbReference type="AlphaFoldDB" id="A0A0D2QES4"/>
<protein>
    <submittedName>
        <fullName evidence="2">Uncharacterized protein</fullName>
    </submittedName>
</protein>
<dbReference type="InterPro" id="IPR018824">
    <property type="entry name" value="Conidiation-specific_6"/>
</dbReference>